<keyword evidence="1" id="KW-0472">Membrane</keyword>
<accession>A0AB35J2W3</accession>
<protein>
    <submittedName>
        <fullName evidence="2">EpsG family protein</fullName>
    </submittedName>
</protein>
<feature type="transmembrane region" description="Helical" evidence="1">
    <location>
        <begin position="269"/>
        <end position="285"/>
    </location>
</feature>
<dbReference type="RefSeq" id="WP_272107176.1">
    <property type="nucleotide sequence ID" value="NZ_JAQMLO010000009.1"/>
</dbReference>
<keyword evidence="1" id="KW-1133">Transmembrane helix</keyword>
<sequence>MTIYYVLVISILLLNIIRKKGRISDKVFSVLACTMFIIIVGFRGKMVGADTWNYYDSFYAYSDYSLSEIIALNKNDFGFFIFQWFIQYLFHDFVFLNLAAAIIFYVPLAVFLHENSKDIGLSYIILMAFNFFQFSMTGTRQTMAFGFAIWAIRESMKEKPKILKVFFWVLIGTSFHRSCIIALLYPLLRTLANKKWTAHSLLPLVCLFFLFRSQITKYAISVLAPEAYKGYVEYVSGGGTTTYVIFIFLLFIGLFLLSKSEINRYSKKRYYLVLFGCAVAMQALVIENSIIFRVVWYFSIILTVYLPEVIHSKRLTRQSQVLISMVTYVGVLFMYLNITIASANVVPYQFFMN</sequence>
<evidence type="ECO:0000313" key="2">
    <source>
        <dbReference type="EMBL" id="MDB8739129.1"/>
    </source>
</evidence>
<feature type="transmembrane region" description="Helical" evidence="1">
    <location>
        <begin position="119"/>
        <end position="136"/>
    </location>
</feature>
<feature type="transmembrane region" description="Helical" evidence="1">
    <location>
        <begin position="93"/>
        <end position="112"/>
    </location>
</feature>
<feature type="transmembrane region" description="Helical" evidence="1">
    <location>
        <begin position="291"/>
        <end position="310"/>
    </location>
</feature>
<dbReference type="InterPro" id="IPR049458">
    <property type="entry name" value="EpsG-like"/>
</dbReference>
<feature type="transmembrane region" description="Helical" evidence="1">
    <location>
        <begin position="322"/>
        <end position="343"/>
    </location>
</feature>
<feature type="transmembrane region" description="Helical" evidence="1">
    <location>
        <begin position="165"/>
        <end position="188"/>
    </location>
</feature>
<name>A0AB35J2W3_MEDGN</name>
<dbReference type="AlphaFoldDB" id="A0AB35J2W3"/>
<comment type="caution">
    <text evidence="2">The sequence shown here is derived from an EMBL/GenBank/DDBJ whole genome shotgun (WGS) entry which is preliminary data.</text>
</comment>
<dbReference type="Pfam" id="PF14897">
    <property type="entry name" value="EpsG"/>
    <property type="match status" value="1"/>
</dbReference>
<proteinExistence type="predicted"/>
<evidence type="ECO:0000256" key="1">
    <source>
        <dbReference type="SAM" id="Phobius"/>
    </source>
</evidence>
<dbReference type="EMBL" id="JAQMLR010000009">
    <property type="protein sequence ID" value="MDB8739129.1"/>
    <property type="molecule type" value="Genomic_DNA"/>
</dbReference>
<reference evidence="2" key="1">
    <citation type="submission" date="2023-01" db="EMBL/GenBank/DDBJ databases">
        <title>Human gut microbiome strain richness.</title>
        <authorList>
            <person name="Chen-Liaw A."/>
        </authorList>
    </citation>
    <scope>NUCLEOTIDE SEQUENCE</scope>
    <source>
        <strain evidence="2">1001217st1_A9_1001217B_191108</strain>
    </source>
</reference>
<dbReference type="Proteomes" id="UP001211731">
    <property type="component" value="Unassembled WGS sequence"/>
</dbReference>
<feature type="transmembrane region" description="Helical" evidence="1">
    <location>
        <begin position="240"/>
        <end position="257"/>
    </location>
</feature>
<evidence type="ECO:0000313" key="3">
    <source>
        <dbReference type="Proteomes" id="UP001211731"/>
    </source>
</evidence>
<organism evidence="2 3">
    <name type="scientific">Mediterraneibacter gnavus</name>
    <name type="common">Ruminococcus gnavus</name>
    <dbReference type="NCBI Taxonomy" id="33038"/>
    <lineage>
        <taxon>Bacteria</taxon>
        <taxon>Bacillati</taxon>
        <taxon>Bacillota</taxon>
        <taxon>Clostridia</taxon>
        <taxon>Lachnospirales</taxon>
        <taxon>Lachnospiraceae</taxon>
        <taxon>Mediterraneibacter</taxon>
    </lineage>
</organism>
<gene>
    <name evidence="2" type="ORF">PNU63_10190</name>
</gene>
<keyword evidence="1" id="KW-0812">Transmembrane</keyword>
<feature type="transmembrane region" description="Helical" evidence="1">
    <location>
        <begin position="200"/>
        <end position="220"/>
    </location>
</feature>
<feature type="transmembrane region" description="Helical" evidence="1">
    <location>
        <begin position="27"/>
        <end position="44"/>
    </location>
</feature>